<protein>
    <recommendedName>
        <fullName evidence="1">Polymerase nucleotidyl transferase domain-containing protein</fullName>
    </recommendedName>
</protein>
<dbReference type="InterPro" id="IPR043519">
    <property type="entry name" value="NT_sf"/>
</dbReference>
<dbReference type="Gene3D" id="3.30.460.10">
    <property type="entry name" value="Beta Polymerase, domain 2"/>
    <property type="match status" value="1"/>
</dbReference>
<evidence type="ECO:0000259" key="1">
    <source>
        <dbReference type="Pfam" id="PF01909"/>
    </source>
</evidence>
<sequence>MRLSDYEKSVIFKAITAEDANAKVFLYGSRTDNNARGGDIDLLVLSKHFNKQKLRAARWRIVEQLGEQKIDIIASADGSEPFVQLIKPTAEELSL</sequence>
<dbReference type="SUPFAM" id="SSF81301">
    <property type="entry name" value="Nucleotidyltransferase"/>
    <property type="match status" value="1"/>
</dbReference>
<dbReference type="Pfam" id="PF01909">
    <property type="entry name" value="NTP_transf_2"/>
    <property type="match status" value="1"/>
</dbReference>
<evidence type="ECO:0000313" key="3">
    <source>
        <dbReference type="Proteomes" id="UP000659697"/>
    </source>
</evidence>
<proteinExistence type="predicted"/>
<evidence type="ECO:0000313" key="2">
    <source>
        <dbReference type="EMBL" id="GHG77050.1"/>
    </source>
</evidence>
<comment type="caution">
    <text evidence="2">The sequence shown here is derived from an EMBL/GenBank/DDBJ whole genome shotgun (WGS) entry which is preliminary data.</text>
</comment>
<keyword evidence="3" id="KW-1185">Reference proteome</keyword>
<dbReference type="CDD" id="cd05403">
    <property type="entry name" value="NT_KNTase_like"/>
    <property type="match status" value="1"/>
</dbReference>
<feature type="domain" description="Polymerase nucleotidyl transferase" evidence="1">
    <location>
        <begin position="16"/>
        <end position="72"/>
    </location>
</feature>
<name>A0ABQ3L366_9ALTE</name>
<dbReference type="InterPro" id="IPR002934">
    <property type="entry name" value="Polymerase_NTP_transf_dom"/>
</dbReference>
<accession>A0ABQ3L366</accession>
<organism evidence="2 3">
    <name type="scientific">Alishewanella longhuensis</name>
    <dbReference type="NCBI Taxonomy" id="1091037"/>
    <lineage>
        <taxon>Bacteria</taxon>
        <taxon>Pseudomonadati</taxon>
        <taxon>Pseudomonadota</taxon>
        <taxon>Gammaproteobacteria</taxon>
        <taxon>Alteromonadales</taxon>
        <taxon>Alteromonadaceae</taxon>
        <taxon>Alishewanella</taxon>
    </lineage>
</organism>
<dbReference type="Proteomes" id="UP000659697">
    <property type="component" value="Unassembled WGS sequence"/>
</dbReference>
<gene>
    <name evidence="2" type="ORF">GCM10010919_32450</name>
</gene>
<dbReference type="RefSeq" id="WP_189434083.1">
    <property type="nucleotide sequence ID" value="NZ_BNAO01000010.1"/>
</dbReference>
<dbReference type="EMBL" id="BNAO01000010">
    <property type="protein sequence ID" value="GHG77050.1"/>
    <property type="molecule type" value="Genomic_DNA"/>
</dbReference>
<reference evidence="3" key="1">
    <citation type="journal article" date="2019" name="Int. J. Syst. Evol. Microbiol.">
        <title>The Global Catalogue of Microorganisms (GCM) 10K type strain sequencing project: providing services to taxonomists for standard genome sequencing and annotation.</title>
        <authorList>
            <consortium name="The Broad Institute Genomics Platform"/>
            <consortium name="The Broad Institute Genome Sequencing Center for Infectious Disease"/>
            <person name="Wu L."/>
            <person name="Ma J."/>
        </authorList>
    </citation>
    <scope>NUCLEOTIDE SEQUENCE [LARGE SCALE GENOMIC DNA]</scope>
    <source>
        <strain evidence="3">CGMCC 1.7003</strain>
    </source>
</reference>